<gene>
    <name evidence="2" type="ORF">MMINT_19060</name>
</gene>
<dbReference type="InParanoid" id="R9TCK2"/>
<feature type="transmembrane region" description="Helical" evidence="1">
    <location>
        <begin position="6"/>
        <end position="26"/>
    </location>
</feature>
<keyword evidence="1" id="KW-1133">Transmembrane helix</keyword>
<accession>R9TCK2</accession>
<dbReference type="GeneID" id="41324250"/>
<keyword evidence="1" id="KW-0472">Membrane</keyword>
<dbReference type="KEGG" id="mer:MMINT_19060"/>
<dbReference type="STRING" id="1295009.MMINT_19060"/>
<name>R9TCK2_METII</name>
<keyword evidence="3" id="KW-1185">Reference proteome</keyword>
<sequence>MEKKCIAGIIVVLVVVIAAFGAYLLLSDDSKAEDNPYYFFIQTEEGYDSEGLPYESSVMQEGFWVKGNGDNASDALQNVCKSNNWNIVISEMPNSGGDSMNALFSLEMTEVEGVYHYWVIYSWDDGLDSFGFSSVTLDRIVASEGPQYISLVYKADTSSSVLPSVTPDDIPKDVL</sequence>
<evidence type="ECO:0000313" key="3">
    <source>
        <dbReference type="Proteomes" id="UP000014070"/>
    </source>
</evidence>
<evidence type="ECO:0000313" key="2">
    <source>
        <dbReference type="EMBL" id="AGN27178.1"/>
    </source>
</evidence>
<dbReference type="EMBL" id="CP005934">
    <property type="protein sequence ID" value="AGN27178.1"/>
    <property type="molecule type" value="Genomic_DNA"/>
</dbReference>
<protein>
    <submittedName>
        <fullName evidence="2">Uncharacterized protein</fullName>
    </submittedName>
</protein>
<dbReference type="AlphaFoldDB" id="R9TCK2"/>
<evidence type="ECO:0000256" key="1">
    <source>
        <dbReference type="SAM" id="Phobius"/>
    </source>
</evidence>
<dbReference type="RefSeq" id="WP_020449703.1">
    <property type="nucleotide sequence ID" value="NC_021353.1"/>
</dbReference>
<organism evidence="2 3">
    <name type="scientific">Methanomassiliicoccus intestinalis (strain Issoire-Mx1)</name>
    <dbReference type="NCBI Taxonomy" id="1295009"/>
    <lineage>
        <taxon>Archaea</taxon>
        <taxon>Methanobacteriati</taxon>
        <taxon>Thermoplasmatota</taxon>
        <taxon>Thermoplasmata</taxon>
        <taxon>Methanomassiliicoccales</taxon>
        <taxon>Methanomassiliicoccaceae</taxon>
        <taxon>Methanomassiliicoccus</taxon>
    </lineage>
</organism>
<keyword evidence="1" id="KW-0812">Transmembrane</keyword>
<proteinExistence type="predicted"/>
<dbReference type="HOGENOM" id="CLU_1529143_0_0_2"/>
<dbReference type="Proteomes" id="UP000014070">
    <property type="component" value="Chromosome"/>
</dbReference>
<reference evidence="2 3" key="1">
    <citation type="journal article" date="2013" name="Genome Announc.">
        <title>Genome sequence of 'Candidatus Methanomassiliicoccus intestinalis' Issoire-Mx1, a third thermoplasmatales-related methanogenic archaeon from human feces.</title>
        <authorList>
            <person name="Borrel G."/>
            <person name="Harris H.M."/>
            <person name="Parisot N."/>
            <person name="Gaci N."/>
            <person name="Tottey W."/>
            <person name="Mihajlovski A."/>
            <person name="Deane J."/>
            <person name="Gribaldo S."/>
            <person name="Bardot O."/>
            <person name="Peyretaillade E."/>
            <person name="Peyret P."/>
            <person name="O'Toole P.W."/>
            <person name="Brugere J.F."/>
        </authorList>
    </citation>
    <scope>NUCLEOTIDE SEQUENCE [LARGE SCALE GENOMIC DNA]</scope>
    <source>
        <strain evidence="2 3">Issoire-Mx1</strain>
    </source>
</reference>